<evidence type="ECO:0000313" key="1">
    <source>
        <dbReference type="EMBL" id="TNV86238.1"/>
    </source>
</evidence>
<organism evidence="1 2">
    <name type="scientific">Halteria grandinella</name>
    <dbReference type="NCBI Taxonomy" id="5974"/>
    <lineage>
        <taxon>Eukaryota</taxon>
        <taxon>Sar</taxon>
        <taxon>Alveolata</taxon>
        <taxon>Ciliophora</taxon>
        <taxon>Intramacronucleata</taxon>
        <taxon>Spirotrichea</taxon>
        <taxon>Stichotrichia</taxon>
        <taxon>Sporadotrichida</taxon>
        <taxon>Halteriidae</taxon>
        <taxon>Halteria</taxon>
    </lineage>
</organism>
<sequence>MRIREKEVLPWGMGLYRELRPHKLLSGNVSRIRQRQLDYFKSQVYRIIITSRKTARSKGYPHILSMERTTFKTQKIIIIIITIKTIRFIVVKSQVPLVMTNSEVREETFLAKRQTHLQLFFARTRYTCSRDSHKTYIKQVSAN</sequence>
<proteinExistence type="predicted"/>
<name>A0A8J8T9H3_HALGN</name>
<accession>A0A8J8T9H3</accession>
<reference evidence="1" key="1">
    <citation type="submission" date="2019-06" db="EMBL/GenBank/DDBJ databases">
        <authorList>
            <person name="Zheng W."/>
        </authorList>
    </citation>
    <scope>NUCLEOTIDE SEQUENCE</scope>
    <source>
        <strain evidence="1">QDHG01</strain>
    </source>
</reference>
<comment type="caution">
    <text evidence="1">The sequence shown here is derived from an EMBL/GenBank/DDBJ whole genome shotgun (WGS) entry which is preliminary data.</text>
</comment>
<dbReference type="EMBL" id="RRYP01001218">
    <property type="protein sequence ID" value="TNV86238.1"/>
    <property type="molecule type" value="Genomic_DNA"/>
</dbReference>
<dbReference type="AlphaFoldDB" id="A0A8J8T9H3"/>
<gene>
    <name evidence="1" type="ORF">FGO68_gene12622</name>
</gene>
<dbReference type="Proteomes" id="UP000785679">
    <property type="component" value="Unassembled WGS sequence"/>
</dbReference>
<keyword evidence="2" id="KW-1185">Reference proteome</keyword>
<evidence type="ECO:0000313" key="2">
    <source>
        <dbReference type="Proteomes" id="UP000785679"/>
    </source>
</evidence>
<protein>
    <submittedName>
        <fullName evidence="1">Uncharacterized protein</fullName>
    </submittedName>
</protein>